<proteinExistence type="predicted"/>
<evidence type="ECO:0000313" key="1">
    <source>
        <dbReference type="EMBL" id="QEG35103.1"/>
    </source>
</evidence>
<sequence>MPVLRSNPSESILIERDTLTAAKARLSDSQRRSQQDKAPRSEIYYPIKRSAEETIDDPECNGPLDAIVTRNHYGSMVLNAYHALFIDVDMPGSSNPSRYGNSSRYGVPHEWQGVFNDLCTVLASERRTGFRVYRTAAGFRVLVTTQEFEPGSACANDLMRSVGADSQFVRFCDTQKTFRARLTPKPWRCGATEPPNQFPRRSAAERRSFSEWLEKYEVACRNLATCQFLKHVGPDETHNRISPIIELHDRATKSHEELQLA</sequence>
<protein>
    <submittedName>
        <fullName evidence="1">Uncharacterized protein</fullName>
    </submittedName>
</protein>
<keyword evidence="2" id="KW-1185">Reference proteome</keyword>
<dbReference type="KEGG" id="bgok:Pr1d_23940"/>
<dbReference type="AlphaFoldDB" id="A0A5B9QM71"/>
<reference evidence="1 2" key="1">
    <citation type="submission" date="2019-08" db="EMBL/GenBank/DDBJ databases">
        <title>Deep-cultivation of Planctomycetes and their phenomic and genomic characterization uncovers novel biology.</title>
        <authorList>
            <person name="Wiegand S."/>
            <person name="Jogler M."/>
            <person name="Boedeker C."/>
            <person name="Pinto D."/>
            <person name="Vollmers J."/>
            <person name="Rivas-Marin E."/>
            <person name="Kohn T."/>
            <person name="Peeters S.H."/>
            <person name="Heuer A."/>
            <person name="Rast P."/>
            <person name="Oberbeckmann S."/>
            <person name="Bunk B."/>
            <person name="Jeske O."/>
            <person name="Meyerdierks A."/>
            <person name="Storesund J.E."/>
            <person name="Kallscheuer N."/>
            <person name="Luecker S."/>
            <person name="Lage O.M."/>
            <person name="Pohl T."/>
            <person name="Merkel B.J."/>
            <person name="Hornburger P."/>
            <person name="Mueller R.-W."/>
            <person name="Bruemmer F."/>
            <person name="Labrenz M."/>
            <person name="Spormann A.M."/>
            <person name="Op den Camp H."/>
            <person name="Overmann J."/>
            <person name="Amann R."/>
            <person name="Jetten M.S.M."/>
            <person name="Mascher T."/>
            <person name="Medema M.H."/>
            <person name="Devos D.P."/>
            <person name="Kaster A.-K."/>
            <person name="Ovreas L."/>
            <person name="Rohde M."/>
            <person name="Galperin M.Y."/>
            <person name="Jogler C."/>
        </authorList>
    </citation>
    <scope>NUCLEOTIDE SEQUENCE [LARGE SCALE GENOMIC DNA]</scope>
    <source>
        <strain evidence="1 2">Pr1d</strain>
    </source>
</reference>
<name>A0A5B9QM71_9BACT</name>
<evidence type="ECO:0000313" key="2">
    <source>
        <dbReference type="Proteomes" id="UP000323917"/>
    </source>
</evidence>
<dbReference type="EMBL" id="CP042913">
    <property type="protein sequence ID" value="QEG35103.1"/>
    <property type="molecule type" value="Genomic_DNA"/>
</dbReference>
<organism evidence="1 2">
    <name type="scientific">Bythopirellula goksoeyrii</name>
    <dbReference type="NCBI Taxonomy" id="1400387"/>
    <lineage>
        <taxon>Bacteria</taxon>
        <taxon>Pseudomonadati</taxon>
        <taxon>Planctomycetota</taxon>
        <taxon>Planctomycetia</taxon>
        <taxon>Pirellulales</taxon>
        <taxon>Lacipirellulaceae</taxon>
        <taxon>Bythopirellula</taxon>
    </lineage>
</organism>
<accession>A0A5B9QM71</accession>
<gene>
    <name evidence="1" type="ORF">Pr1d_23940</name>
</gene>
<dbReference type="Proteomes" id="UP000323917">
    <property type="component" value="Chromosome"/>
</dbReference>